<dbReference type="InterPro" id="IPR037682">
    <property type="entry name" value="TonB_C"/>
</dbReference>
<feature type="chain" id="PRO_5020412170" description="TonB C-terminal domain-containing protein" evidence="1">
    <location>
        <begin position="21"/>
        <end position="153"/>
    </location>
</feature>
<reference evidence="3 4" key="1">
    <citation type="submission" date="2018-11" db="EMBL/GenBank/DDBJ databases">
        <authorList>
            <person name="Mardanov A.V."/>
            <person name="Ravin N.V."/>
            <person name="Dedysh S.N."/>
        </authorList>
    </citation>
    <scope>NUCLEOTIDE SEQUENCE [LARGE SCALE GENOMIC DNA]</scope>
    <source>
        <strain evidence="3 4">AF10</strain>
    </source>
</reference>
<sequence>MRRVIAATLLLSPALLLAQAKTPASNASVLESKLVQPAELAASKSADTTTSKAQVRISKGVVAPKLVHSTNIPSEDSSFWTRNNLDRKFVVGMIVDETGKPSNLKIVASPDAEENRNVLDAVSQYRFTPGTVNDRPTAVPVSLEIVLKSQSGN</sequence>
<keyword evidence="4" id="KW-1185">Reference proteome</keyword>
<evidence type="ECO:0000313" key="4">
    <source>
        <dbReference type="Proteomes" id="UP000289437"/>
    </source>
</evidence>
<evidence type="ECO:0000259" key="2">
    <source>
        <dbReference type="Pfam" id="PF03544"/>
    </source>
</evidence>
<evidence type="ECO:0000313" key="3">
    <source>
        <dbReference type="EMBL" id="RXH57400.1"/>
    </source>
</evidence>
<keyword evidence="1" id="KW-0732">Signal</keyword>
<dbReference type="RefSeq" id="WP_128911574.1">
    <property type="nucleotide sequence ID" value="NZ_RDSM01000001.1"/>
</dbReference>
<dbReference type="SUPFAM" id="SSF74653">
    <property type="entry name" value="TolA/TonB C-terminal domain"/>
    <property type="match status" value="1"/>
</dbReference>
<dbReference type="EMBL" id="RDSM01000001">
    <property type="protein sequence ID" value="RXH57400.1"/>
    <property type="molecule type" value="Genomic_DNA"/>
</dbReference>
<reference evidence="4" key="2">
    <citation type="submission" date="2019-02" db="EMBL/GenBank/DDBJ databases">
        <title>Granulicella sibirica sp. nov., a psychrotolerant acidobacterium isolated from an organic soil layer in forested tundra, West Siberia.</title>
        <authorList>
            <person name="Oshkin I.Y."/>
            <person name="Kulichevskaya I.S."/>
            <person name="Rijpstra W.I.C."/>
            <person name="Sinninghe Damste J.S."/>
            <person name="Rakitin A.L."/>
            <person name="Ravin N.V."/>
            <person name="Dedysh S.N."/>
        </authorList>
    </citation>
    <scope>NUCLEOTIDE SEQUENCE [LARGE SCALE GENOMIC DNA]</scope>
    <source>
        <strain evidence="4">AF10</strain>
    </source>
</reference>
<proteinExistence type="predicted"/>
<gene>
    <name evidence="3" type="ORF">GRAN_0710</name>
</gene>
<dbReference type="Gene3D" id="3.30.1150.10">
    <property type="match status" value="1"/>
</dbReference>
<dbReference type="OrthoDB" id="121388at2"/>
<dbReference type="Pfam" id="PF03544">
    <property type="entry name" value="TonB_C"/>
    <property type="match status" value="1"/>
</dbReference>
<feature type="domain" description="TonB C-terminal" evidence="2">
    <location>
        <begin position="88"/>
        <end position="145"/>
    </location>
</feature>
<evidence type="ECO:0000256" key="1">
    <source>
        <dbReference type="SAM" id="SignalP"/>
    </source>
</evidence>
<protein>
    <recommendedName>
        <fullName evidence="2">TonB C-terminal domain-containing protein</fullName>
    </recommendedName>
</protein>
<feature type="signal peptide" evidence="1">
    <location>
        <begin position="1"/>
        <end position="20"/>
    </location>
</feature>
<name>A0A4Q0T4C6_9BACT</name>
<dbReference type="Proteomes" id="UP000289437">
    <property type="component" value="Unassembled WGS sequence"/>
</dbReference>
<organism evidence="3 4">
    <name type="scientific">Granulicella sibirica</name>
    <dbReference type="NCBI Taxonomy" id="2479048"/>
    <lineage>
        <taxon>Bacteria</taxon>
        <taxon>Pseudomonadati</taxon>
        <taxon>Acidobacteriota</taxon>
        <taxon>Terriglobia</taxon>
        <taxon>Terriglobales</taxon>
        <taxon>Acidobacteriaceae</taxon>
        <taxon>Granulicella</taxon>
    </lineage>
</organism>
<dbReference type="GO" id="GO:0055085">
    <property type="term" value="P:transmembrane transport"/>
    <property type="evidence" value="ECO:0007669"/>
    <property type="project" value="InterPro"/>
</dbReference>
<accession>A0A4Q0T4C6</accession>
<dbReference type="AlphaFoldDB" id="A0A4Q0T4C6"/>
<comment type="caution">
    <text evidence="3">The sequence shown here is derived from an EMBL/GenBank/DDBJ whole genome shotgun (WGS) entry which is preliminary data.</text>
</comment>